<gene>
    <name evidence="2" type="ORF">BD311DRAFT_869930</name>
</gene>
<proteinExistence type="predicted"/>
<dbReference type="OrthoDB" id="2777543at2759"/>
<dbReference type="Proteomes" id="UP000292957">
    <property type="component" value="Unassembled WGS sequence"/>
</dbReference>
<dbReference type="AlphaFoldDB" id="A0A4Q9M5V8"/>
<dbReference type="Pfam" id="PF12937">
    <property type="entry name" value="F-box-like"/>
    <property type="match status" value="1"/>
</dbReference>
<protein>
    <recommendedName>
        <fullName evidence="1">F-box domain-containing protein</fullName>
    </recommendedName>
</protein>
<dbReference type="InterPro" id="IPR001810">
    <property type="entry name" value="F-box_dom"/>
</dbReference>
<dbReference type="Gene3D" id="1.20.1280.50">
    <property type="match status" value="1"/>
</dbReference>
<dbReference type="EMBL" id="ML143609">
    <property type="protein sequence ID" value="TBU21428.1"/>
    <property type="molecule type" value="Genomic_DNA"/>
</dbReference>
<name>A0A4Q9M5V8_9APHY</name>
<reference evidence="2" key="1">
    <citation type="submission" date="2019-01" db="EMBL/GenBank/DDBJ databases">
        <title>Draft genome sequences of three monokaryotic isolates of the white-rot basidiomycete fungus Dichomitus squalens.</title>
        <authorList>
            <consortium name="DOE Joint Genome Institute"/>
            <person name="Lopez S.C."/>
            <person name="Andreopoulos B."/>
            <person name="Pangilinan J."/>
            <person name="Lipzen A."/>
            <person name="Riley R."/>
            <person name="Ahrendt S."/>
            <person name="Ng V."/>
            <person name="Barry K."/>
            <person name="Daum C."/>
            <person name="Grigoriev I.V."/>
            <person name="Hilden K.S."/>
            <person name="Makela M.R."/>
            <person name="de Vries R.P."/>
        </authorList>
    </citation>
    <scope>NUCLEOTIDE SEQUENCE [LARGE SCALE GENOMIC DNA]</scope>
    <source>
        <strain evidence="2">OM18370.1</strain>
    </source>
</reference>
<feature type="domain" description="F-box" evidence="1">
    <location>
        <begin position="43"/>
        <end position="94"/>
    </location>
</feature>
<sequence>MLEIKSIDDIVHMSKASFVGCSPAALTNGTRTLATSPWAQSFPAELLARIFLHLRDISVQCYGYPRPSWLALTEVCWAWRQVALDTPGLWTHLVVYGLGYPGLLENILARSRGEYIHLVLKLFVPPNPSSRPQPPDSLNVLGKNLLDGFRAHGARILSLTVKSWAVNCWMLIRELVPSCTFSTLRTLSLEARPDNPVHVDFPRKSFPNHVTIHTSSVHLVLYAHDTSNILRTIHYHSDPVRLRAYASLFPRALKQFTDLTDLHLGYCGPRVTQNIPLHDIFLPRGLERLSIEDEPWEMQSVLSHLIFQNRTQLQAEDAEAGVMDIALQFLDLSVDLRRKKHYTACVLEDTLQAFKWWGVYSFVSSCSFARIDLWPNYALHMVAGTCSSQDTPKFQLAFKRGPEAVIEDIAANLIQNYCRLFSPVEKPEPDVAFSNLTHFSLHDGTGSLGRRLQWGPFLRGLPASVCSLALGNADLVRDFVNALQDLAKAAPEKTCRARKSVHFNKICCCVHDSILSEQRLKTVTGILLMCRKRNVLNVDELILRLPVDAFLHHQPGKSTVPGKFGRNCRVSAYLQACDTCHSPSSVPRPPTDLAAEKADHATVYLSSNTRPPTSPSHWENIEQIWEEHIGDMAETYEDIDWTYMNI</sequence>
<accession>A0A4Q9M5V8</accession>
<organism evidence="2">
    <name type="scientific">Dichomitus squalens</name>
    <dbReference type="NCBI Taxonomy" id="114155"/>
    <lineage>
        <taxon>Eukaryota</taxon>
        <taxon>Fungi</taxon>
        <taxon>Dikarya</taxon>
        <taxon>Basidiomycota</taxon>
        <taxon>Agaricomycotina</taxon>
        <taxon>Agaricomycetes</taxon>
        <taxon>Polyporales</taxon>
        <taxon>Polyporaceae</taxon>
        <taxon>Dichomitus</taxon>
    </lineage>
</organism>
<evidence type="ECO:0000259" key="1">
    <source>
        <dbReference type="Pfam" id="PF12937"/>
    </source>
</evidence>
<evidence type="ECO:0000313" key="2">
    <source>
        <dbReference type="EMBL" id="TBU21428.1"/>
    </source>
</evidence>